<evidence type="ECO:0000256" key="2">
    <source>
        <dbReference type="ARBA" id="ARBA00008163"/>
    </source>
</evidence>
<protein>
    <submittedName>
        <fullName evidence="9">Membrane protein involved in aromatic hydrocarbon degradation</fullName>
    </submittedName>
</protein>
<evidence type="ECO:0000256" key="8">
    <source>
        <dbReference type="SAM" id="SignalP"/>
    </source>
</evidence>
<evidence type="ECO:0000256" key="5">
    <source>
        <dbReference type="ARBA" id="ARBA00022729"/>
    </source>
</evidence>
<evidence type="ECO:0000313" key="9">
    <source>
        <dbReference type="EMBL" id="BBD07016.1"/>
    </source>
</evidence>
<keyword evidence="4" id="KW-0812">Transmembrane</keyword>
<keyword evidence="7" id="KW-0998">Cell outer membrane</keyword>
<evidence type="ECO:0000256" key="7">
    <source>
        <dbReference type="ARBA" id="ARBA00023237"/>
    </source>
</evidence>
<dbReference type="Gene3D" id="2.40.160.60">
    <property type="entry name" value="Outer membrane protein transport protein (OMPP1/FadL/TodX)"/>
    <property type="match status" value="1"/>
</dbReference>
<evidence type="ECO:0000256" key="3">
    <source>
        <dbReference type="ARBA" id="ARBA00022452"/>
    </source>
</evidence>
<evidence type="ECO:0000256" key="1">
    <source>
        <dbReference type="ARBA" id="ARBA00004571"/>
    </source>
</evidence>
<reference evidence="9 10" key="1">
    <citation type="journal article" date="2018" name="Sci. Adv.">
        <title>Multi-heme cytochromes provide a pathway for survival in energy-limited environments.</title>
        <authorList>
            <person name="Deng X."/>
            <person name="Dohmae N."/>
            <person name="Nealson K.H."/>
            <person name="Hashimoto K."/>
            <person name="Okamoto A."/>
        </authorList>
    </citation>
    <scope>NUCLEOTIDE SEQUENCE [LARGE SCALE GENOMIC DNA]</scope>
    <source>
        <strain evidence="9 10">IS5</strain>
    </source>
</reference>
<dbReference type="AlphaFoldDB" id="A0A2Z6AV05"/>
<dbReference type="EMBL" id="AP017378">
    <property type="protein sequence ID" value="BBD07016.1"/>
    <property type="molecule type" value="Genomic_DNA"/>
</dbReference>
<dbReference type="GO" id="GO:0015483">
    <property type="term" value="F:long-chain fatty acid transporting porin activity"/>
    <property type="evidence" value="ECO:0007669"/>
    <property type="project" value="TreeGrafter"/>
</dbReference>
<keyword evidence="5 8" id="KW-0732">Signal</keyword>
<dbReference type="RefSeq" id="WP_126375857.1">
    <property type="nucleotide sequence ID" value="NZ_AP017378.1"/>
</dbReference>
<dbReference type="PANTHER" id="PTHR35093">
    <property type="entry name" value="OUTER MEMBRANE PROTEIN NMB0088-RELATED"/>
    <property type="match status" value="1"/>
</dbReference>
<dbReference type="Pfam" id="PF03349">
    <property type="entry name" value="Toluene_X"/>
    <property type="match status" value="1"/>
</dbReference>
<feature type="chain" id="PRO_5016328618" evidence="8">
    <location>
        <begin position="24"/>
        <end position="438"/>
    </location>
</feature>
<dbReference type="OrthoDB" id="9922at2"/>
<dbReference type="KEGG" id="dfl:DFE_0290"/>
<dbReference type="InterPro" id="IPR005017">
    <property type="entry name" value="OMPP1/FadL/TodX"/>
</dbReference>
<comment type="subcellular location">
    <subcellularLocation>
        <location evidence="1">Cell outer membrane</location>
        <topology evidence="1">Multi-pass membrane protein</topology>
    </subcellularLocation>
</comment>
<evidence type="ECO:0000256" key="4">
    <source>
        <dbReference type="ARBA" id="ARBA00022692"/>
    </source>
</evidence>
<comment type="similarity">
    <text evidence="2">Belongs to the OmpP1/FadL family.</text>
</comment>
<dbReference type="Proteomes" id="UP000269883">
    <property type="component" value="Chromosome"/>
</dbReference>
<name>A0A2Z6AV05_9BACT</name>
<organism evidence="9 10">
    <name type="scientific">Desulfovibrio ferrophilus</name>
    <dbReference type="NCBI Taxonomy" id="241368"/>
    <lineage>
        <taxon>Bacteria</taxon>
        <taxon>Pseudomonadati</taxon>
        <taxon>Thermodesulfobacteriota</taxon>
        <taxon>Desulfovibrionia</taxon>
        <taxon>Desulfovibrionales</taxon>
        <taxon>Desulfovibrionaceae</taxon>
        <taxon>Desulfovibrio</taxon>
    </lineage>
</organism>
<dbReference type="GO" id="GO:0009279">
    <property type="term" value="C:cell outer membrane"/>
    <property type="evidence" value="ECO:0007669"/>
    <property type="project" value="UniProtKB-SubCell"/>
</dbReference>
<feature type="signal peptide" evidence="8">
    <location>
        <begin position="1"/>
        <end position="23"/>
    </location>
</feature>
<sequence length="438" mass="47726">MPRAALPILTLLLFLTTATSGHCAGYALYEWSARGNALGGAFAAKADDPSAIAFNPAGITQLEGSHFQAGAAFIAPNTNVTAETAAGTKGEGEGDIWTIPSAYYTNQLNDNVWIGLGMYSRVGLGSDYSDQETWFGRYNCASASIKATSLVTAFAWKVTDELSLAFAPEIIVMDFGYSKYTDVTMANNPATTANDVRQEISCQGWTPGYTFGLHWKPEDWFSAGLVYRGKSELTVRGDADFDRGPNVNATLAAMIGSGVPAQVAAGTFFDAGLRDTDVQGTEPIPGSATMGLMFRPMDDLTVELDVTRTFWSAYKKLVFNYDNVLNSQGFDKNWVDTWRWQLGVEYSATDWLDLRAGYVYDQSPIPDDYVDYAVPGNDRQIVSLGAGLVFDDLTVDLSYGYLWVMDRDVEARPTEGVFDSSFTGGKTHIVGLSINYKF</sequence>
<accession>A0A2Z6AV05</accession>
<dbReference type="PANTHER" id="PTHR35093:SF8">
    <property type="entry name" value="OUTER MEMBRANE PROTEIN NMB0088-RELATED"/>
    <property type="match status" value="1"/>
</dbReference>
<evidence type="ECO:0000313" key="10">
    <source>
        <dbReference type="Proteomes" id="UP000269883"/>
    </source>
</evidence>
<gene>
    <name evidence="9" type="ORF">DFE_0290</name>
</gene>
<proteinExistence type="inferred from homology"/>
<keyword evidence="10" id="KW-1185">Reference proteome</keyword>
<keyword evidence="6" id="KW-0472">Membrane</keyword>
<keyword evidence="3" id="KW-1134">Transmembrane beta strand</keyword>
<evidence type="ECO:0000256" key="6">
    <source>
        <dbReference type="ARBA" id="ARBA00023136"/>
    </source>
</evidence>
<dbReference type="SUPFAM" id="SSF56935">
    <property type="entry name" value="Porins"/>
    <property type="match status" value="1"/>
</dbReference>